<reference evidence="2" key="1">
    <citation type="submission" date="2018-05" db="EMBL/GenBank/DDBJ databases">
        <title>Azospirillum thermophila sp. nov., a novel isolated from hot spring.</title>
        <authorList>
            <person name="Zhao Z."/>
        </authorList>
    </citation>
    <scope>NUCLEOTIDE SEQUENCE [LARGE SCALE GENOMIC DNA]</scope>
    <source>
        <strain evidence="2">CFH 70021</strain>
    </source>
</reference>
<evidence type="ECO:0000313" key="2">
    <source>
        <dbReference type="Proteomes" id="UP000245629"/>
    </source>
</evidence>
<dbReference type="InterPro" id="IPR011990">
    <property type="entry name" value="TPR-like_helical_dom_sf"/>
</dbReference>
<dbReference type="OrthoDB" id="7593450at2"/>
<keyword evidence="2" id="KW-1185">Reference proteome</keyword>
<proteinExistence type="predicted"/>
<dbReference type="InterPro" id="IPR010323">
    <property type="entry name" value="DUF924"/>
</dbReference>
<dbReference type="RefSeq" id="WP_109324628.1">
    <property type="nucleotide sequence ID" value="NZ_CP029352.1"/>
</dbReference>
<name>A0A2S2CLT9_9PROT</name>
<sequence>MADALIDEIVDFWFDEAIKPYWFRRSDSFDRTVAETLGPHHERAAAGEFDHWMEDVDGCIALCILLDQVPRNIFRGTPRAFATDGMALAVARHVVAEGYDLECTADERLFLYLPFEHHEDQESQVLSCRLFRERVGDPEIVAYAERHREIIERFGRFPHRNAILGRESTPEEIAFLREPNSAF</sequence>
<dbReference type="EMBL" id="CP029352">
    <property type="protein sequence ID" value="AWK85426.1"/>
    <property type="molecule type" value="Genomic_DNA"/>
</dbReference>
<organism evidence="1 2">
    <name type="scientific">Azospirillum thermophilum</name>
    <dbReference type="NCBI Taxonomy" id="2202148"/>
    <lineage>
        <taxon>Bacteria</taxon>
        <taxon>Pseudomonadati</taxon>
        <taxon>Pseudomonadota</taxon>
        <taxon>Alphaproteobacteria</taxon>
        <taxon>Rhodospirillales</taxon>
        <taxon>Azospirillaceae</taxon>
        <taxon>Azospirillum</taxon>
    </lineage>
</organism>
<dbReference type="SUPFAM" id="SSF48452">
    <property type="entry name" value="TPR-like"/>
    <property type="match status" value="1"/>
</dbReference>
<gene>
    <name evidence="1" type="ORF">DEW08_03920</name>
</gene>
<dbReference type="KEGG" id="azz:DEW08_03920"/>
<evidence type="ECO:0000313" key="1">
    <source>
        <dbReference type="EMBL" id="AWK85426.1"/>
    </source>
</evidence>
<protein>
    <submittedName>
        <fullName evidence="1">DUF924 domain-containing protein</fullName>
    </submittedName>
</protein>
<dbReference type="AlphaFoldDB" id="A0A2S2CLT9"/>
<dbReference type="Pfam" id="PF06041">
    <property type="entry name" value="DUF924"/>
    <property type="match status" value="1"/>
</dbReference>
<accession>A0A2S2CLT9</accession>
<dbReference type="Gene3D" id="1.20.58.320">
    <property type="entry name" value="TPR-like"/>
    <property type="match status" value="1"/>
</dbReference>
<dbReference type="Proteomes" id="UP000245629">
    <property type="component" value="Chromosome 1"/>
</dbReference>
<dbReference type="Gene3D" id="1.25.40.10">
    <property type="entry name" value="Tetratricopeptide repeat domain"/>
    <property type="match status" value="1"/>
</dbReference>